<accession>A0A292PQS2</accession>
<evidence type="ECO:0000313" key="2">
    <source>
        <dbReference type="Proteomes" id="UP001412239"/>
    </source>
</evidence>
<gene>
    <name evidence="1" type="ORF">GSTUAT00006917001</name>
</gene>
<organism evidence="1 2">
    <name type="scientific">Tuber aestivum</name>
    <name type="common">summer truffle</name>
    <dbReference type="NCBI Taxonomy" id="59557"/>
    <lineage>
        <taxon>Eukaryota</taxon>
        <taxon>Fungi</taxon>
        <taxon>Dikarya</taxon>
        <taxon>Ascomycota</taxon>
        <taxon>Pezizomycotina</taxon>
        <taxon>Pezizomycetes</taxon>
        <taxon>Pezizales</taxon>
        <taxon>Tuberaceae</taxon>
        <taxon>Tuber</taxon>
    </lineage>
</organism>
<dbReference type="Proteomes" id="UP001412239">
    <property type="component" value="Unassembled WGS sequence"/>
</dbReference>
<reference evidence="1" key="1">
    <citation type="submission" date="2015-10" db="EMBL/GenBank/DDBJ databases">
        <authorList>
            <person name="Regsiter A."/>
            <person name="william w."/>
        </authorList>
    </citation>
    <scope>NUCLEOTIDE SEQUENCE</scope>
    <source>
        <strain evidence="1">Montdore</strain>
    </source>
</reference>
<name>A0A292PQS2_9PEZI</name>
<protein>
    <submittedName>
        <fullName evidence="1">Uncharacterized protein</fullName>
    </submittedName>
</protein>
<sequence>MCWDGRQLCTRFFLTSGVAKLPVGYDPRCKNMLNIILSEILGGITGATGCAHDSMHASRKTHFSVIGNMIARETVRLPSCSGPFRIAQSSPVLTSLHGRRDICMVSPFV</sequence>
<dbReference type="AlphaFoldDB" id="A0A292PQS2"/>
<proteinExistence type="predicted"/>
<dbReference type="EMBL" id="LN891102">
    <property type="protein sequence ID" value="CUS08968.1"/>
    <property type="molecule type" value="Genomic_DNA"/>
</dbReference>
<keyword evidence="2" id="KW-1185">Reference proteome</keyword>
<evidence type="ECO:0000313" key="1">
    <source>
        <dbReference type="EMBL" id="CUS08968.1"/>
    </source>
</evidence>